<comment type="caution">
    <text evidence="3">The sequence shown here is derived from an EMBL/GenBank/DDBJ whole genome shotgun (WGS) entry which is preliminary data.</text>
</comment>
<dbReference type="Proteomes" id="UP000229915">
    <property type="component" value="Unassembled WGS sequence"/>
</dbReference>
<protein>
    <recommendedName>
        <fullName evidence="2">YoaR-like putative peptidoglycan binding domain-containing protein</fullName>
    </recommendedName>
</protein>
<feature type="transmembrane region" description="Helical" evidence="1">
    <location>
        <begin position="33"/>
        <end position="55"/>
    </location>
</feature>
<accession>A0A2M7TDK2</accession>
<dbReference type="InterPro" id="IPR007391">
    <property type="entry name" value="Vancomycin_resist_VanW"/>
</dbReference>
<organism evidence="3 4">
    <name type="scientific">candidate division WWE3 bacterium CG_4_10_14_0_2_um_filter_42_7</name>
    <dbReference type="NCBI Taxonomy" id="1975073"/>
    <lineage>
        <taxon>Bacteria</taxon>
        <taxon>Katanobacteria</taxon>
    </lineage>
</organism>
<sequence>MAAEVGVEEEAEVVEGRGKMIKIHFPKTMRGKLFFWSFYGLISVVLVVFFAYHLAYAQRIIPHVRVGEFDLSNKSKTEAYEYLKQKFDLQDRKAVFYFEESTFVFLPSDVGFSINTAETTNRAYLIGREGNFFNNLSVKLRAWVSENTIDPSYIIDKESLGSNIFKTCVAVDNPVHDATFSYEEETGLTLVKEENGQIINRDKFSEMLTSAFLYGQEKPEKLPVDTISPETKEADLSIIKSEVEAVFDSLPTFSYESTRFLVTPEEALSMLDFKKGKISVSSIELSDYVVNLAKEIDRSPKGEVFKLDGIRVVEFRPSENGHSLKQKEAEGLVKETILDISKPRAAALPVEVLTASNDQNTYGIKELLGEGKSTFVGSIPGRIKNITVASGRLMGVLVPPGEVFSFNKEVGEISARTGYAEAYIISQGRTVLGEGGGVCQVSTTLFRAAFYAGLPIEERFAHAYRVGYYEPPLGMDATVYEPTVDLKFKNDTPAYILVQSAWDLKAQSLTFQIFGTSDGRKVEMEGPIIQSQSPAPAPLYEDDPALPKGATKQVDFAAGGANVTVKRKVIRGDEVIQDDIFQSNYRPWRAIYKVGTG</sequence>
<evidence type="ECO:0000313" key="3">
    <source>
        <dbReference type="EMBL" id="PIZ43538.1"/>
    </source>
</evidence>
<evidence type="ECO:0000256" key="1">
    <source>
        <dbReference type="SAM" id="Phobius"/>
    </source>
</evidence>
<dbReference type="AlphaFoldDB" id="A0A2M7TDK2"/>
<evidence type="ECO:0000313" key="4">
    <source>
        <dbReference type="Proteomes" id="UP000229915"/>
    </source>
</evidence>
<feature type="domain" description="YoaR-like putative peptidoglycan binding" evidence="2">
    <location>
        <begin position="105"/>
        <end position="216"/>
    </location>
</feature>
<dbReference type="Pfam" id="PF12229">
    <property type="entry name" value="PG_binding_4"/>
    <property type="match status" value="1"/>
</dbReference>
<dbReference type="EMBL" id="PFNK01000036">
    <property type="protein sequence ID" value="PIZ43538.1"/>
    <property type="molecule type" value="Genomic_DNA"/>
</dbReference>
<evidence type="ECO:0000259" key="2">
    <source>
        <dbReference type="Pfam" id="PF12229"/>
    </source>
</evidence>
<dbReference type="PANTHER" id="PTHR35788">
    <property type="entry name" value="EXPORTED PROTEIN-RELATED"/>
    <property type="match status" value="1"/>
</dbReference>
<keyword evidence="1" id="KW-1133">Transmembrane helix</keyword>
<dbReference type="PANTHER" id="PTHR35788:SF1">
    <property type="entry name" value="EXPORTED PROTEIN"/>
    <property type="match status" value="1"/>
</dbReference>
<proteinExistence type="predicted"/>
<dbReference type="InterPro" id="IPR052913">
    <property type="entry name" value="Glycopeptide_resist_protein"/>
</dbReference>
<reference evidence="4" key="1">
    <citation type="submission" date="2017-09" db="EMBL/GenBank/DDBJ databases">
        <title>Depth-based differentiation of microbial function through sediment-hosted aquifers and enrichment of novel symbionts in the deep terrestrial subsurface.</title>
        <authorList>
            <person name="Probst A.J."/>
            <person name="Ladd B."/>
            <person name="Jarett J.K."/>
            <person name="Geller-Mcgrath D.E."/>
            <person name="Sieber C.M.K."/>
            <person name="Emerson J.B."/>
            <person name="Anantharaman K."/>
            <person name="Thomas B.C."/>
            <person name="Malmstrom R."/>
            <person name="Stieglmeier M."/>
            <person name="Klingl A."/>
            <person name="Woyke T."/>
            <person name="Ryan C.M."/>
            <person name="Banfield J.F."/>
        </authorList>
    </citation>
    <scope>NUCLEOTIDE SEQUENCE [LARGE SCALE GENOMIC DNA]</scope>
</reference>
<keyword evidence="1" id="KW-0472">Membrane</keyword>
<dbReference type="InterPro" id="IPR022029">
    <property type="entry name" value="YoaR-like_PG-bd"/>
</dbReference>
<dbReference type="Pfam" id="PF04294">
    <property type="entry name" value="VanW"/>
    <property type="match status" value="1"/>
</dbReference>
<keyword evidence="1" id="KW-0812">Transmembrane</keyword>
<gene>
    <name evidence="3" type="ORF">COY33_01400</name>
</gene>
<name>A0A2M7TDK2_UNCKA</name>